<dbReference type="PANTHER" id="PTHR47739">
    <property type="entry name" value="TRNA1(VAL) (ADENINE(37)-N6)-METHYLTRANSFERASE"/>
    <property type="match status" value="1"/>
</dbReference>
<dbReference type="InterPro" id="IPR022882">
    <property type="entry name" value="tRNA_adenine-N6_MeTrfase"/>
</dbReference>
<dbReference type="Gene3D" id="3.40.50.150">
    <property type="entry name" value="Vaccinia Virus protein VP39"/>
    <property type="match status" value="1"/>
</dbReference>
<sequence>MSGFVFKQFKVAQTRSAMKVSTDGILLGAWADLTTSQRLLDIGTGTGLLALMCKQRKPTMQVNAVEIDANACADAQQNFTNSPWPDIKLMQKAIQQVTTTAEFDVVISNPPYFNASLKGQDLARNTARHTDNLSFSELITAFKHLSHQNAFLNVILPCPEAQLFIAQAQLQGLYLVRHCLVQTTATKAPSRSLMCFAYQMQECELTSLTIHGQGAQYSDEYIALCKDFYLKM</sequence>
<keyword evidence="5 6" id="KW-0819">tRNA processing</keyword>
<dbReference type="HAMAP" id="MF_01872">
    <property type="entry name" value="tRNA_methyltr_YfiC"/>
    <property type="match status" value="1"/>
</dbReference>
<evidence type="ECO:0000313" key="9">
    <source>
        <dbReference type="Proteomes" id="UP001620262"/>
    </source>
</evidence>
<evidence type="ECO:0000259" key="7">
    <source>
        <dbReference type="Pfam" id="PF05175"/>
    </source>
</evidence>
<dbReference type="InterPro" id="IPR002052">
    <property type="entry name" value="DNA_methylase_N6_adenine_CS"/>
</dbReference>
<dbReference type="Pfam" id="PF05175">
    <property type="entry name" value="MTS"/>
    <property type="match status" value="1"/>
</dbReference>
<dbReference type="EMBL" id="JBJDOT010000056">
    <property type="protein sequence ID" value="MFK3866682.1"/>
    <property type="molecule type" value="Genomic_DNA"/>
</dbReference>
<protein>
    <recommendedName>
        <fullName evidence="6">tRNA1(Val) (adenine(37)-N6)-methyltransferase</fullName>
        <ecNumber evidence="6">2.1.1.223</ecNumber>
    </recommendedName>
    <alternativeName>
        <fullName evidence="6">tRNA m6A37 methyltransferase</fullName>
    </alternativeName>
</protein>
<dbReference type="CDD" id="cd02440">
    <property type="entry name" value="AdoMet_MTases"/>
    <property type="match status" value="1"/>
</dbReference>
<dbReference type="Proteomes" id="UP001620262">
    <property type="component" value="Unassembled WGS sequence"/>
</dbReference>
<dbReference type="GO" id="GO:0008168">
    <property type="term" value="F:methyltransferase activity"/>
    <property type="evidence" value="ECO:0007669"/>
    <property type="project" value="UniProtKB-KW"/>
</dbReference>
<comment type="subcellular location">
    <subcellularLocation>
        <location evidence="6">Cytoplasm</location>
    </subcellularLocation>
</comment>
<dbReference type="RefSeq" id="WP_404676571.1">
    <property type="nucleotide sequence ID" value="NZ_JBJDOT010000056.1"/>
</dbReference>
<organism evidence="8 9">
    <name type="scientific">Pseudoalteromonas rhizosphaerae</name>
    <dbReference type="NCBI Taxonomy" id="2518973"/>
    <lineage>
        <taxon>Bacteria</taxon>
        <taxon>Pseudomonadati</taxon>
        <taxon>Pseudomonadota</taxon>
        <taxon>Gammaproteobacteria</taxon>
        <taxon>Alteromonadales</taxon>
        <taxon>Pseudoalteromonadaceae</taxon>
        <taxon>Pseudoalteromonas</taxon>
    </lineage>
</organism>
<keyword evidence="1 6" id="KW-0963">Cytoplasm</keyword>
<gene>
    <name evidence="8" type="ORF">ACI2JU_22825</name>
</gene>
<dbReference type="InterPro" id="IPR029063">
    <property type="entry name" value="SAM-dependent_MTases_sf"/>
</dbReference>
<dbReference type="GO" id="GO:0032259">
    <property type="term" value="P:methylation"/>
    <property type="evidence" value="ECO:0007669"/>
    <property type="project" value="UniProtKB-KW"/>
</dbReference>
<evidence type="ECO:0000256" key="5">
    <source>
        <dbReference type="ARBA" id="ARBA00022694"/>
    </source>
</evidence>
<dbReference type="InterPro" id="IPR050210">
    <property type="entry name" value="tRNA_Adenine-N(6)_MTase"/>
</dbReference>
<keyword evidence="3 6" id="KW-0808">Transferase</keyword>
<reference evidence="8 9" key="1">
    <citation type="submission" date="2024-11" db="EMBL/GenBank/DDBJ databases">
        <title>The Natural Products Discovery Center: Release of the First 8490 Sequenced Strains for Exploring Actinobacteria Biosynthetic Diversity.</title>
        <authorList>
            <person name="Kalkreuter E."/>
            <person name="Kautsar S.A."/>
            <person name="Yang D."/>
            <person name="Bader C.D."/>
            <person name="Teijaro C.N."/>
            <person name="Fluegel L."/>
            <person name="Davis C.M."/>
            <person name="Simpson J.R."/>
            <person name="Lauterbach L."/>
            <person name="Steele A.D."/>
            <person name="Gui C."/>
            <person name="Meng S."/>
            <person name="Li G."/>
            <person name="Viehrig K."/>
            <person name="Ye F."/>
            <person name="Su P."/>
            <person name="Kiefer A.F."/>
            <person name="Nichols A."/>
            <person name="Cepeda A.J."/>
            <person name="Yan W."/>
            <person name="Fan B."/>
            <person name="Jiang Y."/>
            <person name="Adhikari A."/>
            <person name="Zheng C.-J."/>
            <person name="Schuster L."/>
            <person name="Cowan T.M."/>
            <person name="Smanski M.J."/>
            <person name="Chevrette M.G."/>
            <person name="De Carvalho L.P.S."/>
            <person name="Shen B."/>
        </authorList>
    </citation>
    <scope>NUCLEOTIDE SEQUENCE [LARGE SCALE GENOMIC DNA]</scope>
    <source>
        <strain evidence="8 9">NPDC078403</strain>
    </source>
</reference>
<comment type="function">
    <text evidence="6">Specifically methylates the adenine in position 37 of tRNA(1)(Val) (anticodon cmo5UAC).</text>
</comment>
<evidence type="ECO:0000256" key="3">
    <source>
        <dbReference type="ARBA" id="ARBA00022679"/>
    </source>
</evidence>
<proteinExistence type="inferred from homology"/>
<evidence type="ECO:0000256" key="2">
    <source>
        <dbReference type="ARBA" id="ARBA00022603"/>
    </source>
</evidence>
<comment type="similarity">
    <text evidence="6">Belongs to the methyltransferase superfamily. tRNA (adenine-N(6)-)-methyltransferase family.</text>
</comment>
<name>A0ABW8L3R9_9GAMM</name>
<dbReference type="PROSITE" id="PS00092">
    <property type="entry name" value="N6_MTASE"/>
    <property type="match status" value="1"/>
</dbReference>
<keyword evidence="2 6" id="KW-0489">Methyltransferase</keyword>
<evidence type="ECO:0000256" key="1">
    <source>
        <dbReference type="ARBA" id="ARBA00022490"/>
    </source>
</evidence>
<evidence type="ECO:0000313" key="8">
    <source>
        <dbReference type="EMBL" id="MFK3866682.1"/>
    </source>
</evidence>
<dbReference type="SUPFAM" id="SSF53335">
    <property type="entry name" value="S-adenosyl-L-methionine-dependent methyltransferases"/>
    <property type="match status" value="1"/>
</dbReference>
<dbReference type="EC" id="2.1.1.223" evidence="6"/>
<feature type="domain" description="Methyltransferase small" evidence="7">
    <location>
        <begin position="35"/>
        <end position="123"/>
    </location>
</feature>
<keyword evidence="9" id="KW-1185">Reference proteome</keyword>
<keyword evidence="4 6" id="KW-0949">S-adenosyl-L-methionine</keyword>
<dbReference type="InterPro" id="IPR007848">
    <property type="entry name" value="Small_mtfrase_dom"/>
</dbReference>
<evidence type="ECO:0000256" key="4">
    <source>
        <dbReference type="ARBA" id="ARBA00022691"/>
    </source>
</evidence>
<comment type="caution">
    <text evidence="8">The sequence shown here is derived from an EMBL/GenBank/DDBJ whole genome shotgun (WGS) entry which is preliminary data.</text>
</comment>
<dbReference type="PANTHER" id="PTHR47739:SF1">
    <property type="entry name" value="TRNA1(VAL) (ADENINE(37)-N6)-METHYLTRANSFERASE"/>
    <property type="match status" value="1"/>
</dbReference>
<comment type="catalytic activity">
    <reaction evidence="6">
        <text>adenosine(37) in tRNA1(Val) + S-adenosyl-L-methionine = N(6)-methyladenosine(37) in tRNA1(Val) + S-adenosyl-L-homocysteine + H(+)</text>
        <dbReference type="Rhea" id="RHEA:43160"/>
        <dbReference type="Rhea" id="RHEA-COMP:10369"/>
        <dbReference type="Rhea" id="RHEA-COMP:10370"/>
        <dbReference type="ChEBI" id="CHEBI:15378"/>
        <dbReference type="ChEBI" id="CHEBI:57856"/>
        <dbReference type="ChEBI" id="CHEBI:59789"/>
        <dbReference type="ChEBI" id="CHEBI:74411"/>
        <dbReference type="ChEBI" id="CHEBI:74449"/>
        <dbReference type="EC" id="2.1.1.223"/>
    </reaction>
</comment>
<accession>A0ABW8L3R9</accession>
<evidence type="ECO:0000256" key="6">
    <source>
        <dbReference type="HAMAP-Rule" id="MF_01872"/>
    </source>
</evidence>